<accession>A0A2V4MZ09</accession>
<dbReference type="InterPro" id="IPR009351">
    <property type="entry name" value="AlkZ-like"/>
</dbReference>
<name>A0A2V4MZ09_9ACTN</name>
<dbReference type="OrthoDB" id="9148135at2"/>
<sequence length="361" mass="39347">MTVLGPRALNRALLARQYLLAPAALTPAQLVDHLVGLQAQAAEAPYYALWSRLPDFAPEQLDALLVDRSAVRLGLQRGTIHLVSAADCLRWRTLFQPVLEQGVRNRAALLAGLDLDAVVARGRALVEAEPRTFQELGTLLAADFPDRDPAALAQVLRARLALVQVPPRGLWRTGGAAAHTTAEQWLGAPLGAAPEPDELILRYLRAFGPASVADVQKWSGLTRLGPAVKRLDLPEFRDDRGRTLYDLPDAPRPHEATPVPVRLLAPFDNALLSHADRARILPDAYRRAVMGPNGIVRGTILVDGFVAGRWRLARARDRATVHLEPFAPWERSTRSAAEAAAERVLPFAAPELTVHEVVVAD</sequence>
<keyword evidence="2" id="KW-1185">Reference proteome</keyword>
<evidence type="ECO:0008006" key="3">
    <source>
        <dbReference type="Google" id="ProtNLM"/>
    </source>
</evidence>
<organism evidence="1 2">
    <name type="scientific">Streptomyces tateyamensis</name>
    <dbReference type="NCBI Taxonomy" id="565073"/>
    <lineage>
        <taxon>Bacteria</taxon>
        <taxon>Bacillati</taxon>
        <taxon>Actinomycetota</taxon>
        <taxon>Actinomycetes</taxon>
        <taxon>Kitasatosporales</taxon>
        <taxon>Streptomycetaceae</taxon>
        <taxon>Streptomyces</taxon>
    </lineage>
</organism>
<protein>
    <recommendedName>
        <fullName evidence="3">Winged helix DNA-binding domain-containing protein</fullName>
    </recommendedName>
</protein>
<dbReference type="EMBL" id="PYBW01000082">
    <property type="protein sequence ID" value="PYC76659.1"/>
    <property type="molecule type" value="Genomic_DNA"/>
</dbReference>
<gene>
    <name evidence="1" type="ORF">C7C46_22050</name>
</gene>
<dbReference type="Proteomes" id="UP000248039">
    <property type="component" value="Unassembled WGS sequence"/>
</dbReference>
<evidence type="ECO:0000313" key="1">
    <source>
        <dbReference type="EMBL" id="PYC76659.1"/>
    </source>
</evidence>
<comment type="caution">
    <text evidence="1">The sequence shown here is derived from an EMBL/GenBank/DDBJ whole genome shotgun (WGS) entry which is preliminary data.</text>
</comment>
<reference evidence="1 2" key="1">
    <citation type="submission" date="2018-03" db="EMBL/GenBank/DDBJ databases">
        <title>Bioinformatic expansion and discovery of thiopeptide antibiotics.</title>
        <authorList>
            <person name="Schwalen C.J."/>
            <person name="Hudson G.A."/>
            <person name="Mitchell D.A."/>
        </authorList>
    </citation>
    <scope>NUCLEOTIDE SEQUENCE [LARGE SCALE GENOMIC DNA]</scope>
    <source>
        <strain evidence="1 2">ATCC 21389</strain>
    </source>
</reference>
<dbReference type="PANTHER" id="PTHR38479">
    <property type="entry name" value="LMO0824 PROTEIN"/>
    <property type="match status" value="1"/>
</dbReference>
<evidence type="ECO:0000313" key="2">
    <source>
        <dbReference type="Proteomes" id="UP000248039"/>
    </source>
</evidence>
<proteinExistence type="predicted"/>
<dbReference type="Pfam" id="PF06224">
    <property type="entry name" value="AlkZ-like"/>
    <property type="match status" value="1"/>
</dbReference>
<dbReference type="RefSeq" id="WP_110671628.1">
    <property type="nucleotide sequence ID" value="NZ_PYBW01000082.1"/>
</dbReference>
<dbReference type="AlphaFoldDB" id="A0A2V4MZ09"/>
<dbReference type="PANTHER" id="PTHR38479:SF2">
    <property type="entry name" value="WINGED HELIX DNA-BINDING DOMAIN-CONTAINING PROTEIN"/>
    <property type="match status" value="1"/>
</dbReference>